<evidence type="ECO:0000313" key="2">
    <source>
        <dbReference type="Proteomes" id="UP001162992"/>
    </source>
</evidence>
<keyword evidence="2" id="KW-1185">Reference proteome</keyword>
<comment type="caution">
    <text evidence="1">The sequence shown here is derived from an EMBL/GenBank/DDBJ whole genome shotgun (WGS) entry which is preliminary data.</text>
</comment>
<name>A0ACC2BV94_DIPCM</name>
<evidence type="ECO:0000313" key="1">
    <source>
        <dbReference type="EMBL" id="KAJ7533297.1"/>
    </source>
</evidence>
<protein>
    <submittedName>
        <fullName evidence="1">Uncharacterized protein</fullName>
    </submittedName>
</protein>
<organism evidence="1 2">
    <name type="scientific">Diphasiastrum complanatum</name>
    <name type="common">Issler's clubmoss</name>
    <name type="synonym">Lycopodium complanatum</name>
    <dbReference type="NCBI Taxonomy" id="34168"/>
    <lineage>
        <taxon>Eukaryota</taxon>
        <taxon>Viridiplantae</taxon>
        <taxon>Streptophyta</taxon>
        <taxon>Embryophyta</taxon>
        <taxon>Tracheophyta</taxon>
        <taxon>Lycopodiopsida</taxon>
        <taxon>Lycopodiales</taxon>
        <taxon>Lycopodiaceae</taxon>
        <taxon>Lycopodioideae</taxon>
        <taxon>Diphasiastrum</taxon>
    </lineage>
</organism>
<reference evidence="2" key="1">
    <citation type="journal article" date="2024" name="Proc. Natl. Acad. Sci. U.S.A.">
        <title>Extraordinary preservation of gene collinearity over three hundred million years revealed in homosporous lycophytes.</title>
        <authorList>
            <person name="Li C."/>
            <person name="Wickell D."/>
            <person name="Kuo L.Y."/>
            <person name="Chen X."/>
            <person name="Nie B."/>
            <person name="Liao X."/>
            <person name="Peng D."/>
            <person name="Ji J."/>
            <person name="Jenkins J."/>
            <person name="Williams M."/>
            <person name="Shu S."/>
            <person name="Plott C."/>
            <person name="Barry K."/>
            <person name="Rajasekar S."/>
            <person name="Grimwood J."/>
            <person name="Han X."/>
            <person name="Sun S."/>
            <person name="Hou Z."/>
            <person name="He W."/>
            <person name="Dai G."/>
            <person name="Sun C."/>
            <person name="Schmutz J."/>
            <person name="Leebens-Mack J.H."/>
            <person name="Li F.W."/>
            <person name="Wang L."/>
        </authorList>
    </citation>
    <scope>NUCLEOTIDE SEQUENCE [LARGE SCALE GENOMIC DNA]</scope>
    <source>
        <strain evidence="2">cv. PW_Plant_1</strain>
    </source>
</reference>
<sequence>MKIIKSTASSCFGSPILGRSRSISWLKSYSKEYISPPSSYYGTLISDFCRFDSSEGALNNKASSSVSDSPSTLQLKSMGLYSLSKTVSFPSTKSYACNSNTDSESTEMVDSSSYNQPLPLKIANLKESANNITISNSSILPRPPALKADEKTRKPSKAFLGRKYRQHSDPARG</sequence>
<gene>
    <name evidence="1" type="ORF">O6H91_13G041600</name>
</gene>
<accession>A0ACC2BV94</accession>
<dbReference type="Proteomes" id="UP001162992">
    <property type="component" value="Chromosome 13"/>
</dbReference>
<dbReference type="EMBL" id="CM055104">
    <property type="protein sequence ID" value="KAJ7533297.1"/>
    <property type="molecule type" value="Genomic_DNA"/>
</dbReference>
<proteinExistence type="predicted"/>